<gene>
    <name evidence="9" type="primary">trxA</name>
    <name evidence="9" type="ORF">MUN86_06095</name>
</gene>
<keyword evidence="3" id="KW-0249">Electron transport</keyword>
<dbReference type="PIRSF" id="PIRSF000077">
    <property type="entry name" value="Thioredoxin"/>
    <property type="match status" value="1"/>
</dbReference>
<keyword evidence="10" id="KW-1185">Reference proteome</keyword>
<dbReference type="EMBL" id="CP095061">
    <property type="protein sequence ID" value="UOQ67447.1"/>
    <property type="molecule type" value="Genomic_DNA"/>
</dbReference>
<dbReference type="PRINTS" id="PR00421">
    <property type="entry name" value="THIOREDOXIN"/>
</dbReference>
<dbReference type="Pfam" id="PF00085">
    <property type="entry name" value="Thioredoxin"/>
    <property type="match status" value="1"/>
</dbReference>
<evidence type="ECO:0000256" key="7">
    <source>
        <dbReference type="PIRNR" id="PIRNR000077"/>
    </source>
</evidence>
<dbReference type="CDD" id="cd02947">
    <property type="entry name" value="TRX_family"/>
    <property type="match status" value="1"/>
</dbReference>
<dbReference type="Gene3D" id="3.40.30.10">
    <property type="entry name" value="Glutaredoxin"/>
    <property type="match status" value="1"/>
</dbReference>
<evidence type="ECO:0000256" key="2">
    <source>
        <dbReference type="ARBA" id="ARBA00022448"/>
    </source>
</evidence>
<dbReference type="PANTHER" id="PTHR45663:SF11">
    <property type="entry name" value="GEO12009P1"/>
    <property type="match status" value="1"/>
</dbReference>
<keyword evidence="5" id="KW-0676">Redox-active center</keyword>
<keyword evidence="2" id="KW-0813">Transport</keyword>
<dbReference type="PANTHER" id="PTHR45663">
    <property type="entry name" value="GEO12009P1"/>
    <property type="match status" value="1"/>
</dbReference>
<evidence type="ECO:0000256" key="6">
    <source>
        <dbReference type="NCBIfam" id="TIGR01068"/>
    </source>
</evidence>
<dbReference type="InterPro" id="IPR005746">
    <property type="entry name" value="Thioredoxin"/>
</dbReference>
<dbReference type="Proteomes" id="UP000830401">
    <property type="component" value="Chromosome"/>
</dbReference>
<evidence type="ECO:0000256" key="1">
    <source>
        <dbReference type="ARBA" id="ARBA00008987"/>
    </source>
</evidence>
<dbReference type="RefSeq" id="WP_245122994.1">
    <property type="nucleotide sequence ID" value="NZ_CP095061.1"/>
</dbReference>
<evidence type="ECO:0000256" key="4">
    <source>
        <dbReference type="ARBA" id="ARBA00023157"/>
    </source>
</evidence>
<name>A0ABY4G9L0_9BACT</name>
<protein>
    <recommendedName>
        <fullName evidence="6 7">Thioredoxin</fullName>
    </recommendedName>
</protein>
<dbReference type="InterPro" id="IPR017937">
    <property type="entry name" value="Thioredoxin_CS"/>
</dbReference>
<sequence length="102" mass="11235">MPKKSFSELINSPGMPVLVDFYADWCGPCKTMAPILEQVAAQHQGKLKIIKIDVDRNPAAAQQFRVQGIPTLILFHKGQPVWRQAGVVAAPQLNQAVQPFLS</sequence>
<feature type="domain" description="Thioredoxin" evidence="8">
    <location>
        <begin position="1"/>
        <end position="102"/>
    </location>
</feature>
<dbReference type="PROSITE" id="PS00194">
    <property type="entry name" value="THIOREDOXIN_1"/>
    <property type="match status" value="1"/>
</dbReference>
<comment type="similarity">
    <text evidence="1 7">Belongs to the thioredoxin family.</text>
</comment>
<evidence type="ECO:0000313" key="9">
    <source>
        <dbReference type="EMBL" id="UOQ67447.1"/>
    </source>
</evidence>
<dbReference type="NCBIfam" id="TIGR01068">
    <property type="entry name" value="thioredoxin"/>
    <property type="match status" value="1"/>
</dbReference>
<proteinExistence type="inferred from homology"/>
<reference evidence="9" key="1">
    <citation type="submission" date="2022-04" db="EMBL/GenBank/DDBJ databases">
        <title>Hymenobacter sp. isolated from the air.</title>
        <authorList>
            <person name="Won M."/>
            <person name="Lee C.-M."/>
            <person name="Woen H.-Y."/>
            <person name="Kwon S.-W."/>
        </authorList>
    </citation>
    <scope>NUCLEOTIDE SEQUENCE</scope>
    <source>
        <strain evidence="9">5420S-77</strain>
    </source>
</reference>
<organism evidence="9 10">
    <name type="scientific">Hymenobacter volaticus</name>
    <dbReference type="NCBI Taxonomy" id="2932254"/>
    <lineage>
        <taxon>Bacteria</taxon>
        <taxon>Pseudomonadati</taxon>
        <taxon>Bacteroidota</taxon>
        <taxon>Cytophagia</taxon>
        <taxon>Cytophagales</taxon>
        <taxon>Hymenobacteraceae</taxon>
        <taxon>Hymenobacter</taxon>
    </lineage>
</organism>
<evidence type="ECO:0000256" key="5">
    <source>
        <dbReference type="ARBA" id="ARBA00023284"/>
    </source>
</evidence>
<dbReference type="InterPro" id="IPR036249">
    <property type="entry name" value="Thioredoxin-like_sf"/>
</dbReference>
<dbReference type="SUPFAM" id="SSF52833">
    <property type="entry name" value="Thioredoxin-like"/>
    <property type="match status" value="1"/>
</dbReference>
<accession>A0ABY4G9L0</accession>
<keyword evidence="4" id="KW-1015">Disulfide bond</keyword>
<evidence type="ECO:0000259" key="8">
    <source>
        <dbReference type="PROSITE" id="PS51352"/>
    </source>
</evidence>
<evidence type="ECO:0000256" key="3">
    <source>
        <dbReference type="ARBA" id="ARBA00022982"/>
    </source>
</evidence>
<dbReference type="PROSITE" id="PS51352">
    <property type="entry name" value="THIOREDOXIN_2"/>
    <property type="match status" value="1"/>
</dbReference>
<evidence type="ECO:0000313" key="10">
    <source>
        <dbReference type="Proteomes" id="UP000830401"/>
    </source>
</evidence>
<dbReference type="InterPro" id="IPR013766">
    <property type="entry name" value="Thioredoxin_domain"/>
</dbReference>